<protein>
    <submittedName>
        <fullName evidence="2">Uncharacterized protein</fullName>
    </submittedName>
</protein>
<dbReference type="RefSeq" id="WP_074632971.1">
    <property type="nucleotide sequence ID" value="NZ_FNKY01000001.1"/>
</dbReference>
<dbReference type="EMBL" id="FNKY01000001">
    <property type="protein sequence ID" value="SDQ83878.1"/>
    <property type="molecule type" value="Genomic_DNA"/>
</dbReference>
<keyword evidence="3" id="KW-1185">Reference proteome</keyword>
<evidence type="ECO:0000313" key="2">
    <source>
        <dbReference type="EMBL" id="SDQ83878.1"/>
    </source>
</evidence>
<feature type="compositionally biased region" description="Basic residues" evidence="1">
    <location>
        <begin position="136"/>
        <end position="146"/>
    </location>
</feature>
<evidence type="ECO:0000313" key="3">
    <source>
        <dbReference type="Proteomes" id="UP000183471"/>
    </source>
</evidence>
<accession>A0ABY0THE3</accession>
<gene>
    <name evidence="2" type="ORF">SAMN05216402_2497</name>
</gene>
<sequence>MPTKNPVTRPTAKSIASYVKKHAAKVEETQGHHHAASETIREADYEGHHIVVRTTYRIEVDGRPVTGHMGVTDDGNVHYHPIPNMSFASALDMVKQLIDVFPDDFTAAKNKPAAHGGHAAKTKPGHKSPATGRAGKTGKKTHADHK</sequence>
<dbReference type="Proteomes" id="UP000183471">
    <property type="component" value="Unassembled WGS sequence"/>
</dbReference>
<proteinExistence type="predicted"/>
<feature type="region of interest" description="Disordered" evidence="1">
    <location>
        <begin position="107"/>
        <end position="146"/>
    </location>
</feature>
<organism evidence="2 3">
    <name type="scientific">Nitrosospira multiformis</name>
    <dbReference type="NCBI Taxonomy" id="1231"/>
    <lineage>
        <taxon>Bacteria</taxon>
        <taxon>Pseudomonadati</taxon>
        <taxon>Pseudomonadota</taxon>
        <taxon>Betaproteobacteria</taxon>
        <taxon>Nitrosomonadales</taxon>
        <taxon>Nitrosomonadaceae</taxon>
        <taxon>Nitrosospira</taxon>
    </lineage>
</organism>
<reference evidence="2 3" key="1">
    <citation type="submission" date="2016-10" db="EMBL/GenBank/DDBJ databases">
        <authorList>
            <person name="Varghese N."/>
            <person name="Submissions S."/>
        </authorList>
    </citation>
    <scope>NUCLEOTIDE SEQUENCE [LARGE SCALE GENOMIC DNA]</scope>
    <source>
        <strain evidence="2 3">Nl1</strain>
    </source>
</reference>
<evidence type="ECO:0000256" key="1">
    <source>
        <dbReference type="SAM" id="MobiDB-lite"/>
    </source>
</evidence>
<name>A0ABY0THE3_9PROT</name>
<comment type="caution">
    <text evidence="2">The sequence shown here is derived from an EMBL/GenBank/DDBJ whole genome shotgun (WGS) entry which is preliminary data.</text>
</comment>